<feature type="repeat" description="WD" evidence="3">
    <location>
        <begin position="766"/>
        <end position="797"/>
    </location>
</feature>
<dbReference type="InterPro" id="IPR043504">
    <property type="entry name" value="Peptidase_S1_PA_chymotrypsin"/>
</dbReference>
<reference evidence="5 6" key="1">
    <citation type="submission" date="2019-05" db="EMBL/GenBank/DDBJ databases">
        <title>Draft genome sequence of Nonomuraea turkmeniaca DSM 43926.</title>
        <authorList>
            <person name="Saricaoglu S."/>
            <person name="Isik K."/>
        </authorList>
    </citation>
    <scope>NUCLEOTIDE SEQUENCE [LARGE SCALE GENOMIC DNA]</scope>
    <source>
        <strain evidence="5 6">DSM 43926</strain>
    </source>
</reference>
<comment type="caution">
    <text evidence="5">The sequence shown here is derived from an EMBL/GenBank/DDBJ whole genome shotgun (WGS) entry which is preliminary data.</text>
</comment>
<evidence type="ECO:0000313" key="6">
    <source>
        <dbReference type="Proteomes" id="UP000309128"/>
    </source>
</evidence>
<dbReference type="SUPFAM" id="SSF50978">
    <property type="entry name" value="WD40 repeat-like"/>
    <property type="match status" value="2"/>
</dbReference>
<dbReference type="InterPro" id="IPR019775">
    <property type="entry name" value="WD40_repeat_CS"/>
</dbReference>
<evidence type="ECO:0000313" key="5">
    <source>
        <dbReference type="EMBL" id="TMR21975.1"/>
    </source>
</evidence>
<dbReference type="Pfam" id="PF20703">
    <property type="entry name" value="nSTAND1"/>
    <property type="match status" value="1"/>
</dbReference>
<keyword evidence="6" id="KW-1185">Reference proteome</keyword>
<dbReference type="InterPro" id="IPR036322">
    <property type="entry name" value="WD40_repeat_dom_sf"/>
</dbReference>
<feature type="repeat" description="WD" evidence="3">
    <location>
        <begin position="943"/>
        <end position="975"/>
    </location>
</feature>
<dbReference type="InterPro" id="IPR027417">
    <property type="entry name" value="P-loop_NTPase"/>
</dbReference>
<feature type="repeat" description="WD" evidence="3">
    <location>
        <begin position="1219"/>
        <end position="1253"/>
    </location>
</feature>
<keyword evidence="2" id="KW-0677">Repeat</keyword>
<accession>A0A5S4FMU4</accession>
<evidence type="ECO:0000256" key="3">
    <source>
        <dbReference type="PROSITE-ProRule" id="PRU00221"/>
    </source>
</evidence>
<dbReference type="RefSeq" id="WP_138666423.1">
    <property type="nucleotide sequence ID" value="NZ_VCKY01000035.1"/>
</dbReference>
<feature type="domain" description="Novel STAND NTPase 1" evidence="4">
    <location>
        <begin position="204"/>
        <end position="597"/>
    </location>
</feature>
<name>A0A5S4FMU4_9ACTN</name>
<gene>
    <name evidence="5" type="ORF">ETD86_13185</name>
</gene>
<proteinExistence type="predicted"/>
<dbReference type="Gene3D" id="2.40.10.10">
    <property type="entry name" value="Trypsin-like serine proteases"/>
    <property type="match status" value="2"/>
</dbReference>
<feature type="repeat" description="WD" evidence="3">
    <location>
        <begin position="1303"/>
        <end position="1336"/>
    </location>
</feature>
<feature type="repeat" description="WD" evidence="3">
    <location>
        <begin position="1177"/>
        <end position="1208"/>
    </location>
</feature>
<dbReference type="OrthoDB" id="218695at2"/>
<dbReference type="PROSITE" id="PS50294">
    <property type="entry name" value="WD_REPEATS_REGION"/>
    <property type="match status" value="10"/>
</dbReference>
<dbReference type="Gene3D" id="2.130.10.10">
    <property type="entry name" value="YVTN repeat-like/Quinoprotein amine dehydrogenase"/>
    <property type="match status" value="5"/>
</dbReference>
<feature type="repeat" description="WD" evidence="3">
    <location>
        <begin position="1135"/>
        <end position="1169"/>
    </location>
</feature>
<evidence type="ECO:0000256" key="1">
    <source>
        <dbReference type="ARBA" id="ARBA00022574"/>
    </source>
</evidence>
<protein>
    <recommendedName>
        <fullName evidence="4">Novel STAND NTPase 1 domain-containing protein</fullName>
    </recommendedName>
</protein>
<dbReference type="CDD" id="cd00200">
    <property type="entry name" value="WD40"/>
    <property type="match status" value="2"/>
</dbReference>
<dbReference type="SMART" id="SM00320">
    <property type="entry name" value="WD40"/>
    <property type="match status" value="13"/>
</dbReference>
<dbReference type="InterPro" id="IPR015943">
    <property type="entry name" value="WD40/YVTN_repeat-like_dom_sf"/>
</dbReference>
<dbReference type="InterPro" id="IPR001680">
    <property type="entry name" value="WD40_rpt"/>
</dbReference>
<organism evidence="5 6">
    <name type="scientific">Nonomuraea turkmeniaca</name>
    <dbReference type="NCBI Taxonomy" id="103838"/>
    <lineage>
        <taxon>Bacteria</taxon>
        <taxon>Bacillati</taxon>
        <taxon>Actinomycetota</taxon>
        <taxon>Actinomycetes</taxon>
        <taxon>Streptosporangiales</taxon>
        <taxon>Streptosporangiaceae</taxon>
        <taxon>Nonomuraea</taxon>
    </lineage>
</organism>
<evidence type="ECO:0000256" key="2">
    <source>
        <dbReference type="ARBA" id="ARBA00022737"/>
    </source>
</evidence>
<feature type="repeat" description="WD" evidence="3">
    <location>
        <begin position="898"/>
        <end position="931"/>
    </location>
</feature>
<feature type="repeat" description="WD" evidence="3">
    <location>
        <begin position="986"/>
        <end position="1018"/>
    </location>
</feature>
<dbReference type="PANTHER" id="PTHR19848:SF8">
    <property type="entry name" value="F-BOX AND WD REPEAT DOMAIN CONTAINING 7"/>
    <property type="match status" value="1"/>
</dbReference>
<dbReference type="SUPFAM" id="SSF50494">
    <property type="entry name" value="Trypsin-like serine proteases"/>
    <property type="match status" value="1"/>
</dbReference>
<dbReference type="EMBL" id="VCKY01000035">
    <property type="protein sequence ID" value="TMR21975.1"/>
    <property type="molecule type" value="Genomic_DNA"/>
</dbReference>
<dbReference type="PROSITE" id="PS50082">
    <property type="entry name" value="WD_REPEATS_2"/>
    <property type="match status" value="11"/>
</dbReference>
<dbReference type="Proteomes" id="UP000309128">
    <property type="component" value="Unassembled WGS sequence"/>
</dbReference>
<dbReference type="PRINTS" id="PR00320">
    <property type="entry name" value="GPROTEINBRPT"/>
</dbReference>
<feature type="repeat" description="WD" evidence="3">
    <location>
        <begin position="1261"/>
        <end position="1292"/>
    </location>
</feature>
<evidence type="ECO:0000259" key="4">
    <source>
        <dbReference type="Pfam" id="PF20703"/>
    </source>
</evidence>
<dbReference type="SUPFAM" id="SSF52540">
    <property type="entry name" value="P-loop containing nucleoside triphosphate hydrolases"/>
    <property type="match status" value="1"/>
</dbReference>
<feature type="repeat" description="WD" evidence="3">
    <location>
        <begin position="731"/>
        <end position="755"/>
    </location>
</feature>
<dbReference type="InterPro" id="IPR020472">
    <property type="entry name" value="WD40_PAC1"/>
</dbReference>
<keyword evidence="1 3" id="KW-0853">WD repeat</keyword>
<sequence>MRRDFSESVVRVLDPLGRTAGAGFVISAGELVLTCAHVVIGARSGPGQEVDIGVGASVVRGLVLADSWRDPATADLAVVRLETAVDVPPLALSSSAGAIGADFATFGYPDASPTHGLRATGVVLGPVSEPLGGSPLIQLGRSNDVTTGFSGGPVIDLSTGMVIGMIRQILSEDRYGRQSGVALATPAEGLREAWPPLWLTDVCPYRPLAPFEEADARFFFGREAFVRKMVGRLRRQPRFLAVIGPSGSGKSSAVRAGLIPELREGRVPRLAGYDVVVGRPADLGALEGALPGFATDLPAALRARPQGVVLVLDQFEELFVAVQEPERSRFVAQLGRLLEQEVDATLVLVMRDDFYSRLAGAAPEIMDWVERGLVNVPSFLGRDELIEIVTRPAEAVRLRFEPGLAEAIVDDAIRAAVAGRPREPGLDEPEEPRASGTVLPLLEFALGDLWKLRRDGVLLWDVYRDIGGVTGGLANWAEDAYRALPAALRETARQVFTDLVHLGDELQGIPDSRWQRRVSELVRAPDRAAATQSVIAAFADRRLLVTAAEGPDREETVELIHDVLLREWGRLQGWLKSGREFLVWRQELDRQVRAWRADPSGGEHLLRGAGLAAARVHLERSGEELSADERAFIETSSEVWEAEEREQRLLKETAKRHERSQLERALRERASQVMGLLPVEPASALALAVRTLSANLADLPGEPPLSDVAAALRVATSRSRERRALAVGAALRAVAIAPDGRLLAGAGDDRLVRLWTREGRPYGEPLTGHDDAVNALCFSPDGRLLASADDEGLVRLWTREGQVHGEPLEAYDESVNTLCFSPDGGLLIAGGDGGIALFSLGEGEVVRLDRVASALAVSPADGLMVAGTPEGGIGRWELPDGSHGWDPHMRSLDGDMARAAHDDFVSALAFSPMGGTLASAGGDGAIRLWTVGPRSMLPRGAPLSGHEGFVTALAFGLNGDFLVSGGQDATIRIWDPYARRQVGEPWAGHADAVTTVAASQDGTLIVSGGLDGTVRLWDWLERQTEPRASGRSSAVEVARRWDAGGLQARPAWRVHREFIHDMAVSADGRVIATGSDDRTLRLSGLDGALVAEPYGEHGGSVRGVAISPDGRLAVSASSDTLVRRWSAGGLEGLPFDGHTAPVNAVAFHPDGSLLASASDDGSVRLSDLEGRAVGGPFGAHGAPVTAVAFHPDGSRVVSGGRDGTVRIWVPHGRDPVITCSGHEGEVESVAISPDGSLVVSGAGDRTVRLWDIDGRPVGGPFIGHDDEVRDVAFSPDGTMVVSAAQDATVRVWALDGTPLGPPLRGHGGWVTSVAVTPDGRYVISAGMDSTLRLWELGTWRDWLRVAHGRLLEHPELGDLLSGEARRVLNERS</sequence>
<dbReference type="InterPro" id="IPR049052">
    <property type="entry name" value="nSTAND1"/>
</dbReference>
<dbReference type="PANTHER" id="PTHR19848">
    <property type="entry name" value="WD40 REPEAT PROTEIN"/>
    <property type="match status" value="1"/>
</dbReference>
<feature type="repeat" description="WD" evidence="3">
    <location>
        <begin position="1094"/>
        <end position="1126"/>
    </location>
</feature>
<dbReference type="Pfam" id="PF13365">
    <property type="entry name" value="Trypsin_2"/>
    <property type="match status" value="1"/>
</dbReference>
<dbReference type="Gene3D" id="3.40.50.300">
    <property type="entry name" value="P-loop containing nucleotide triphosphate hydrolases"/>
    <property type="match status" value="1"/>
</dbReference>
<dbReference type="InterPro" id="IPR009003">
    <property type="entry name" value="Peptidase_S1_PA"/>
</dbReference>
<dbReference type="PROSITE" id="PS00678">
    <property type="entry name" value="WD_REPEATS_1"/>
    <property type="match status" value="2"/>
</dbReference>
<dbReference type="Pfam" id="PF00400">
    <property type="entry name" value="WD40"/>
    <property type="match status" value="13"/>
</dbReference>